<gene>
    <name evidence="2" type="ORF">GGI19_001116</name>
</gene>
<organism evidence="2 3">
    <name type="scientific">Coemansia pectinata</name>
    <dbReference type="NCBI Taxonomy" id="1052879"/>
    <lineage>
        <taxon>Eukaryota</taxon>
        <taxon>Fungi</taxon>
        <taxon>Fungi incertae sedis</taxon>
        <taxon>Zoopagomycota</taxon>
        <taxon>Kickxellomycotina</taxon>
        <taxon>Kickxellomycetes</taxon>
        <taxon>Kickxellales</taxon>
        <taxon>Kickxellaceae</taxon>
        <taxon>Coemansia</taxon>
    </lineage>
</organism>
<evidence type="ECO:0000313" key="2">
    <source>
        <dbReference type="EMBL" id="KAJ2756102.1"/>
    </source>
</evidence>
<protein>
    <submittedName>
        <fullName evidence="2">Uncharacterized protein</fullName>
    </submittedName>
</protein>
<evidence type="ECO:0000256" key="1">
    <source>
        <dbReference type="SAM" id="SignalP"/>
    </source>
</evidence>
<name>A0A9W8H1W9_9FUNG</name>
<evidence type="ECO:0000313" key="3">
    <source>
        <dbReference type="Proteomes" id="UP001140011"/>
    </source>
</evidence>
<proteinExistence type="predicted"/>
<comment type="caution">
    <text evidence="2">The sequence shown here is derived from an EMBL/GenBank/DDBJ whole genome shotgun (WGS) entry which is preliminary data.</text>
</comment>
<accession>A0A9W8H1W9</accession>
<reference evidence="2" key="1">
    <citation type="submission" date="2022-07" db="EMBL/GenBank/DDBJ databases">
        <title>Phylogenomic reconstructions and comparative analyses of Kickxellomycotina fungi.</title>
        <authorList>
            <person name="Reynolds N.K."/>
            <person name="Stajich J.E."/>
            <person name="Barry K."/>
            <person name="Grigoriev I.V."/>
            <person name="Crous P."/>
            <person name="Smith M.E."/>
        </authorList>
    </citation>
    <scope>NUCLEOTIDE SEQUENCE</scope>
    <source>
        <strain evidence="2">BCRC 34297</strain>
    </source>
</reference>
<dbReference type="Proteomes" id="UP001140011">
    <property type="component" value="Unassembled WGS sequence"/>
</dbReference>
<sequence length="122" mass="13639">MNLSRVAAMLFLASHSLAWDLQQKINMYLKIIELAEMKTGSVGEHIIYGKLAQSLGDVRTAENLSYLLVSPQFRDGLLSLITTVNLVRSEAIDDSDGVGNFDYLVGRIRKTYAESLKQFFGH</sequence>
<keyword evidence="3" id="KW-1185">Reference proteome</keyword>
<keyword evidence="1" id="KW-0732">Signal</keyword>
<dbReference type="OrthoDB" id="5541310at2759"/>
<feature type="chain" id="PRO_5040825439" evidence="1">
    <location>
        <begin position="19"/>
        <end position="122"/>
    </location>
</feature>
<feature type="signal peptide" evidence="1">
    <location>
        <begin position="1"/>
        <end position="18"/>
    </location>
</feature>
<dbReference type="AlphaFoldDB" id="A0A9W8H1W9"/>
<dbReference type="EMBL" id="JANBUH010000036">
    <property type="protein sequence ID" value="KAJ2756102.1"/>
    <property type="molecule type" value="Genomic_DNA"/>
</dbReference>